<evidence type="ECO:0000313" key="1">
    <source>
        <dbReference type="EMBL" id="GES14393.1"/>
    </source>
</evidence>
<protein>
    <submittedName>
        <fullName evidence="1">Uncharacterized protein</fullName>
    </submittedName>
</protein>
<accession>A0A5M3X6B0</accession>
<evidence type="ECO:0000313" key="2">
    <source>
        <dbReference type="Proteomes" id="UP000331127"/>
    </source>
</evidence>
<keyword evidence="2" id="KW-1185">Reference proteome</keyword>
<comment type="caution">
    <text evidence="1">The sequence shown here is derived from an EMBL/GenBank/DDBJ whole genome shotgun (WGS) entry which is preliminary data.</text>
</comment>
<dbReference type="OrthoDB" id="582519at2"/>
<dbReference type="EMBL" id="BLAE01000058">
    <property type="protein sequence ID" value="GES14393.1"/>
    <property type="molecule type" value="Genomic_DNA"/>
</dbReference>
<dbReference type="Proteomes" id="UP000331127">
    <property type="component" value="Unassembled WGS sequence"/>
</dbReference>
<sequence>MVEGGDSGDLLGGEGEMEYANENPEYEAELPTIMKDPRWPAEDGWKKMEMEINGVEIRYVCNTYTGEVAYFKFKDRMD</sequence>
<gene>
    <name evidence="1" type="ORF">Amac_079900</name>
</gene>
<reference evidence="1 2" key="1">
    <citation type="submission" date="2019-10" db="EMBL/GenBank/DDBJ databases">
        <title>Whole genome shotgun sequence of Acrocarpospora macrocephala NBRC 16266.</title>
        <authorList>
            <person name="Ichikawa N."/>
            <person name="Kimura A."/>
            <person name="Kitahashi Y."/>
            <person name="Komaki H."/>
            <person name="Oguchi A."/>
        </authorList>
    </citation>
    <scope>NUCLEOTIDE SEQUENCE [LARGE SCALE GENOMIC DNA]</scope>
    <source>
        <strain evidence="1 2">NBRC 16266</strain>
    </source>
</reference>
<proteinExistence type="predicted"/>
<dbReference type="RefSeq" id="WP_155359573.1">
    <property type="nucleotide sequence ID" value="NZ_BAAAHL010000035.1"/>
</dbReference>
<name>A0A5M3X6B0_9ACTN</name>
<organism evidence="1 2">
    <name type="scientific">Acrocarpospora macrocephala</name>
    <dbReference type="NCBI Taxonomy" id="150177"/>
    <lineage>
        <taxon>Bacteria</taxon>
        <taxon>Bacillati</taxon>
        <taxon>Actinomycetota</taxon>
        <taxon>Actinomycetes</taxon>
        <taxon>Streptosporangiales</taxon>
        <taxon>Streptosporangiaceae</taxon>
        <taxon>Acrocarpospora</taxon>
    </lineage>
</organism>
<dbReference type="AlphaFoldDB" id="A0A5M3X6B0"/>